<evidence type="ECO:0000313" key="2">
    <source>
        <dbReference type="Proteomes" id="UP001602058"/>
    </source>
</evidence>
<sequence length="89" mass="9359">MAVVGIADGHAKPPLLAIGEAKWNDTMGVAHIERLMHIRELIAQGGRYDTTGTRLLCFSGAGFNDKAHAAAESSPSIQLVDLAGLYAQA</sequence>
<gene>
    <name evidence="1" type="ORF">ACFY1D_09300</name>
</gene>
<reference evidence="1 2" key="1">
    <citation type="submission" date="2024-10" db="EMBL/GenBank/DDBJ databases">
        <title>The Natural Products Discovery Center: Release of the First 8490 Sequenced Strains for Exploring Actinobacteria Biosynthetic Diversity.</title>
        <authorList>
            <person name="Kalkreuter E."/>
            <person name="Kautsar S.A."/>
            <person name="Yang D."/>
            <person name="Bader C.D."/>
            <person name="Teijaro C.N."/>
            <person name="Fluegel L."/>
            <person name="Davis C.M."/>
            <person name="Simpson J.R."/>
            <person name="Lauterbach L."/>
            <person name="Steele A.D."/>
            <person name="Gui C."/>
            <person name="Meng S."/>
            <person name="Li G."/>
            <person name="Viehrig K."/>
            <person name="Ye F."/>
            <person name="Su P."/>
            <person name="Kiefer A.F."/>
            <person name="Nichols A."/>
            <person name="Cepeda A.J."/>
            <person name="Yan W."/>
            <person name="Fan B."/>
            <person name="Jiang Y."/>
            <person name="Adhikari A."/>
            <person name="Zheng C.-J."/>
            <person name="Schuster L."/>
            <person name="Cowan T.M."/>
            <person name="Smanski M.J."/>
            <person name="Chevrette M.G."/>
            <person name="De Carvalho L.P.S."/>
            <person name="Shen B."/>
        </authorList>
    </citation>
    <scope>NUCLEOTIDE SEQUENCE [LARGE SCALE GENOMIC DNA]</scope>
    <source>
        <strain evidence="1 2">NPDC001390</strain>
    </source>
</reference>
<comment type="caution">
    <text evidence="1">The sequence shown here is derived from an EMBL/GenBank/DDBJ whole genome shotgun (WGS) entry which is preliminary data.</text>
</comment>
<accession>A0ABW6UHF9</accession>
<evidence type="ECO:0000313" key="1">
    <source>
        <dbReference type="EMBL" id="MFF4521630.1"/>
    </source>
</evidence>
<dbReference type="RefSeq" id="WP_351081178.1">
    <property type="nucleotide sequence ID" value="NZ_JBEOZG010000012.1"/>
</dbReference>
<keyword evidence="2" id="KW-1185">Reference proteome</keyword>
<proteinExistence type="predicted"/>
<dbReference type="Proteomes" id="UP001602058">
    <property type="component" value="Unassembled WGS sequence"/>
</dbReference>
<name>A0ABW6UHF9_9ACTN</name>
<evidence type="ECO:0008006" key="3">
    <source>
        <dbReference type="Google" id="ProtNLM"/>
    </source>
</evidence>
<organism evidence="1 2">
    <name type="scientific">Streptomyces bluensis</name>
    <dbReference type="NCBI Taxonomy" id="33897"/>
    <lineage>
        <taxon>Bacteria</taxon>
        <taxon>Bacillati</taxon>
        <taxon>Actinomycetota</taxon>
        <taxon>Actinomycetes</taxon>
        <taxon>Kitasatosporales</taxon>
        <taxon>Streptomycetaceae</taxon>
        <taxon>Streptomyces</taxon>
    </lineage>
</organism>
<protein>
    <recommendedName>
        <fullName evidence="3">Restriction endonuclease type IV Mrr domain-containing protein</fullName>
    </recommendedName>
</protein>
<dbReference type="EMBL" id="JBIAWJ010000003">
    <property type="protein sequence ID" value="MFF4521630.1"/>
    <property type="molecule type" value="Genomic_DNA"/>
</dbReference>